<dbReference type="EMBL" id="BAAAQG010000013">
    <property type="protein sequence ID" value="GAA1716355.1"/>
    <property type="molecule type" value="Genomic_DNA"/>
</dbReference>
<name>A0ABN2J2P6_9ACTN</name>
<evidence type="ECO:0000313" key="2">
    <source>
        <dbReference type="Proteomes" id="UP001500383"/>
    </source>
</evidence>
<keyword evidence="2" id="KW-1185">Reference proteome</keyword>
<reference evidence="2" key="1">
    <citation type="journal article" date="2019" name="Int. J. Syst. Evol. Microbiol.">
        <title>The Global Catalogue of Microorganisms (GCM) 10K type strain sequencing project: providing services to taxonomists for standard genome sequencing and annotation.</title>
        <authorList>
            <consortium name="The Broad Institute Genomics Platform"/>
            <consortium name="The Broad Institute Genome Sequencing Center for Infectious Disease"/>
            <person name="Wu L."/>
            <person name="Ma J."/>
        </authorList>
    </citation>
    <scope>NUCLEOTIDE SEQUENCE [LARGE SCALE GENOMIC DNA]</scope>
    <source>
        <strain evidence="2">JCM 16002</strain>
    </source>
</reference>
<evidence type="ECO:0000313" key="1">
    <source>
        <dbReference type="EMBL" id="GAA1716355.1"/>
    </source>
</evidence>
<dbReference type="Proteomes" id="UP001500383">
    <property type="component" value="Unassembled WGS sequence"/>
</dbReference>
<gene>
    <name evidence="1" type="ORF">GCM10009831_27710</name>
</gene>
<accession>A0ABN2J2P6</accession>
<proteinExistence type="predicted"/>
<organism evidence="1 2">
    <name type="scientific">Dietzia cercidiphylli</name>
    <dbReference type="NCBI Taxonomy" id="498199"/>
    <lineage>
        <taxon>Bacteria</taxon>
        <taxon>Bacillati</taxon>
        <taxon>Actinomycetota</taxon>
        <taxon>Actinomycetes</taxon>
        <taxon>Mycobacteriales</taxon>
        <taxon>Dietziaceae</taxon>
        <taxon>Dietzia</taxon>
    </lineage>
</organism>
<sequence length="178" mass="17816">MGESQLGIVVDEVHRGDQVPCHELGVGLVQPTEVPPDLHVEIRGLDLVGERRLVDACGLPGVLPRTTTGAPVVTLSSAAARYSPGRPTTAVGAGVTTTLTRTRGAGPLSPGPTCTLATAGCLAGCGASPTRLVGPRPVVASAATFTEGTVVSPTTAGGPVAPTRYVTIASSGSAIWLF</sequence>
<protein>
    <submittedName>
        <fullName evidence="1">Uncharacterized protein</fullName>
    </submittedName>
</protein>
<comment type="caution">
    <text evidence="1">The sequence shown here is derived from an EMBL/GenBank/DDBJ whole genome shotgun (WGS) entry which is preliminary data.</text>
</comment>